<protein>
    <submittedName>
        <fullName evidence="2">Uncharacterized protein</fullName>
    </submittedName>
</protein>
<evidence type="ECO:0000256" key="1">
    <source>
        <dbReference type="SAM" id="MobiDB-lite"/>
    </source>
</evidence>
<dbReference type="AlphaFoldDB" id="A0ABD1ZI74"/>
<sequence length="202" mass="21020">MYASAPGQGGIFFYMPSKATSLPGTTVPAVSLFPVSTMGTPTFSFGAGTSQPRTTYPGIAGGPTPIPPLFTTPQVRNRPVTRSVKRWAATSPPKASRPSAAPFVPLPTMTAAACLPRYHPWPQVYPRTGVPIIGSPGMAPVAPVSGFPTMTFPTVPTPLPRRRGGSGGGSFGPNSLPVPRQDFAQAINATRSVNRFKGDGVT</sequence>
<proteinExistence type="predicted"/>
<organism evidence="2 3">
    <name type="scientific">Riccia fluitans</name>
    <dbReference type="NCBI Taxonomy" id="41844"/>
    <lineage>
        <taxon>Eukaryota</taxon>
        <taxon>Viridiplantae</taxon>
        <taxon>Streptophyta</taxon>
        <taxon>Embryophyta</taxon>
        <taxon>Marchantiophyta</taxon>
        <taxon>Marchantiopsida</taxon>
        <taxon>Marchantiidae</taxon>
        <taxon>Marchantiales</taxon>
        <taxon>Ricciaceae</taxon>
        <taxon>Riccia</taxon>
    </lineage>
</organism>
<evidence type="ECO:0000313" key="3">
    <source>
        <dbReference type="Proteomes" id="UP001605036"/>
    </source>
</evidence>
<evidence type="ECO:0000313" key="2">
    <source>
        <dbReference type="EMBL" id="KAL2651042.1"/>
    </source>
</evidence>
<dbReference type="Proteomes" id="UP001605036">
    <property type="component" value="Unassembled WGS sequence"/>
</dbReference>
<keyword evidence="3" id="KW-1185">Reference proteome</keyword>
<comment type="caution">
    <text evidence="2">The sequence shown here is derived from an EMBL/GenBank/DDBJ whole genome shotgun (WGS) entry which is preliminary data.</text>
</comment>
<accession>A0ABD1ZI74</accession>
<feature type="region of interest" description="Disordered" evidence="1">
    <location>
        <begin position="160"/>
        <end position="179"/>
    </location>
</feature>
<gene>
    <name evidence="2" type="ORF">R1flu_019170</name>
</gene>
<name>A0ABD1ZI74_9MARC</name>
<dbReference type="EMBL" id="JBHFFA010000001">
    <property type="protein sequence ID" value="KAL2651042.1"/>
    <property type="molecule type" value="Genomic_DNA"/>
</dbReference>
<reference evidence="2 3" key="1">
    <citation type="submission" date="2024-09" db="EMBL/GenBank/DDBJ databases">
        <title>Chromosome-scale assembly of Riccia fluitans.</title>
        <authorList>
            <person name="Paukszto L."/>
            <person name="Sawicki J."/>
            <person name="Karawczyk K."/>
            <person name="Piernik-Szablinska J."/>
            <person name="Szczecinska M."/>
            <person name="Mazdziarz M."/>
        </authorList>
    </citation>
    <scope>NUCLEOTIDE SEQUENCE [LARGE SCALE GENOMIC DNA]</scope>
    <source>
        <strain evidence="2">Rf_01</strain>
        <tissue evidence="2">Aerial parts of the thallus</tissue>
    </source>
</reference>